<evidence type="ECO:0000256" key="1">
    <source>
        <dbReference type="ARBA" id="ARBA00004571"/>
    </source>
</evidence>
<dbReference type="AlphaFoldDB" id="A0A554WD98"/>
<keyword evidence="5 12" id="KW-0812">Transmembrane</keyword>
<dbReference type="Pfam" id="PF00593">
    <property type="entry name" value="TonB_dep_Rec_b-barrel"/>
    <property type="match status" value="1"/>
</dbReference>
<dbReference type="RefSeq" id="WP_143889147.1">
    <property type="nucleotide sequence ID" value="NZ_VJNB01000001.1"/>
</dbReference>
<evidence type="ECO:0000256" key="3">
    <source>
        <dbReference type="ARBA" id="ARBA00022448"/>
    </source>
</evidence>
<evidence type="ECO:0000256" key="9">
    <source>
        <dbReference type="ARBA" id="ARBA00023136"/>
    </source>
</evidence>
<proteinExistence type="inferred from homology"/>
<protein>
    <submittedName>
        <fullName evidence="17">Vitamin B12 transporter BtuB</fullName>
    </submittedName>
</protein>
<sequence length="617" mass="66910">MIHSALAGRLRPVALACACASFALSARAAEPAAKLEAVVVTASRTETASRDLVADVVVIDRDTLDQSAGATLTEVLRQHAGVQIASNGGWGKQASVFLRGTEARHALLLIDGVRYGSATLGQPNWDNLPLEAIERIEVLRGPAAALYGSDAVGGVVQIFTRAGAEGPARPHAGATVGSYGRRETRAGVSGGTAQVRYALGVSAGREDGFSATNERVPFGNFNPDRDGFEQRALHARLDADLAPGLRLAAHALVSSGDSQFDSSLNGSASFDVHGLTTTRVWGVTLTQAWTGGGRTQLKFGRADDLTRNLYRTATTVFDTERRQWTLQHDQPTSLGTFTVGVDHVREEVNSTTAYTVRDRNLDGVFAGWHGRAGAHRWQANVRRDDNSQFGGATTGSLGYGYDVAPGWTVLAAAGTSFKAPTFNQLYFPQFGNPTTQPEKGRSRELALQWAQGPHQWRLTYFEQRIRGYITTTPVVVNLPKVAIDGWSFTGQTVLDGWRIGGSLELLEARNRTPGSNFDRRLPRRAEEQLTLTVERSLVGWWVGAQALLVGDRFDDVANTRRMGGFGTLGLTAQRALAPGWTLRLRLDNLADKRYETAWGYNQPGRAAYVTLQWQPPR</sequence>
<dbReference type="InterPro" id="IPR012910">
    <property type="entry name" value="Plug_dom"/>
</dbReference>
<dbReference type="EMBL" id="VJNB01000001">
    <property type="protein sequence ID" value="TSE21517.1"/>
    <property type="molecule type" value="Genomic_DNA"/>
</dbReference>
<evidence type="ECO:0000256" key="13">
    <source>
        <dbReference type="RuleBase" id="RU003357"/>
    </source>
</evidence>
<evidence type="ECO:0000256" key="14">
    <source>
        <dbReference type="SAM" id="SignalP"/>
    </source>
</evidence>
<dbReference type="Gene3D" id="2.40.170.20">
    <property type="entry name" value="TonB-dependent receptor, beta-barrel domain"/>
    <property type="match status" value="1"/>
</dbReference>
<feature type="domain" description="TonB-dependent receptor-like beta-barrel" evidence="15">
    <location>
        <begin position="189"/>
        <end position="589"/>
    </location>
</feature>
<evidence type="ECO:0000256" key="8">
    <source>
        <dbReference type="ARBA" id="ARBA00023077"/>
    </source>
</evidence>
<dbReference type="Gene3D" id="2.170.130.10">
    <property type="entry name" value="TonB-dependent receptor, plug domain"/>
    <property type="match status" value="1"/>
</dbReference>
<evidence type="ECO:0000256" key="7">
    <source>
        <dbReference type="ARBA" id="ARBA00023065"/>
    </source>
</evidence>
<dbReference type="InterPro" id="IPR000531">
    <property type="entry name" value="Beta-barrel_TonB"/>
</dbReference>
<keyword evidence="7" id="KW-0406">Ion transport</keyword>
<feature type="signal peptide" evidence="14">
    <location>
        <begin position="1"/>
        <end position="28"/>
    </location>
</feature>
<dbReference type="Proteomes" id="UP000315736">
    <property type="component" value="Unassembled WGS sequence"/>
</dbReference>
<dbReference type="OrthoDB" id="183532at2"/>
<dbReference type="GO" id="GO:0006811">
    <property type="term" value="P:monoatomic ion transport"/>
    <property type="evidence" value="ECO:0007669"/>
    <property type="project" value="UniProtKB-KW"/>
</dbReference>
<feature type="domain" description="TonB-dependent receptor plug" evidence="16">
    <location>
        <begin position="50"/>
        <end position="155"/>
    </location>
</feature>
<reference evidence="17 18" key="1">
    <citation type="submission" date="2019-07" db="EMBL/GenBank/DDBJ databases">
        <title>Tepidimonas alkaliphilus YIM 72238 draft genome.</title>
        <authorList>
            <person name="Da Costa M.S."/>
            <person name="Froufe H.J.C."/>
            <person name="Egas C."/>
            <person name="Albuquerque L."/>
        </authorList>
    </citation>
    <scope>NUCLEOTIDE SEQUENCE [LARGE SCALE GENOMIC DNA]</scope>
    <source>
        <strain evidence="17 18">YIM 72238</strain>
    </source>
</reference>
<feature type="chain" id="PRO_5021939801" evidence="14">
    <location>
        <begin position="29"/>
        <end position="617"/>
    </location>
</feature>
<evidence type="ECO:0000259" key="16">
    <source>
        <dbReference type="Pfam" id="PF07715"/>
    </source>
</evidence>
<organism evidence="17 18">
    <name type="scientific">Tepidimonas alkaliphilus</name>
    <dbReference type="NCBI Taxonomy" id="2588942"/>
    <lineage>
        <taxon>Bacteria</taxon>
        <taxon>Pseudomonadati</taxon>
        <taxon>Pseudomonadota</taxon>
        <taxon>Betaproteobacteria</taxon>
        <taxon>Burkholderiales</taxon>
        <taxon>Tepidimonas</taxon>
    </lineage>
</organism>
<evidence type="ECO:0000256" key="2">
    <source>
        <dbReference type="ARBA" id="ARBA00009810"/>
    </source>
</evidence>
<dbReference type="InterPro" id="IPR036942">
    <property type="entry name" value="Beta-barrel_TonB_sf"/>
</dbReference>
<evidence type="ECO:0000256" key="11">
    <source>
        <dbReference type="ARBA" id="ARBA00023237"/>
    </source>
</evidence>
<keyword evidence="9 12" id="KW-0472">Membrane</keyword>
<evidence type="ECO:0000256" key="4">
    <source>
        <dbReference type="ARBA" id="ARBA00022452"/>
    </source>
</evidence>
<evidence type="ECO:0000256" key="5">
    <source>
        <dbReference type="ARBA" id="ARBA00022692"/>
    </source>
</evidence>
<dbReference type="PANTHER" id="PTHR30069:SF53">
    <property type="entry name" value="COLICIN I RECEPTOR-RELATED"/>
    <property type="match status" value="1"/>
</dbReference>
<name>A0A554WD98_9BURK</name>
<dbReference type="Pfam" id="PF07715">
    <property type="entry name" value="Plug"/>
    <property type="match status" value="1"/>
</dbReference>
<accession>A0A554WD98</accession>
<evidence type="ECO:0000256" key="12">
    <source>
        <dbReference type="PROSITE-ProRule" id="PRU01360"/>
    </source>
</evidence>
<keyword evidence="18" id="KW-1185">Reference proteome</keyword>
<evidence type="ECO:0000259" key="15">
    <source>
        <dbReference type="Pfam" id="PF00593"/>
    </source>
</evidence>
<keyword evidence="4 12" id="KW-1134">Transmembrane beta strand</keyword>
<comment type="similarity">
    <text evidence="2 12 13">Belongs to the TonB-dependent receptor family.</text>
</comment>
<gene>
    <name evidence="17" type="primary">btuB</name>
    <name evidence="17" type="ORF">Talka_00192</name>
</gene>
<keyword evidence="8 13" id="KW-0798">TonB box</keyword>
<dbReference type="GO" id="GO:0015889">
    <property type="term" value="P:cobalamin transport"/>
    <property type="evidence" value="ECO:0007669"/>
    <property type="project" value="TreeGrafter"/>
</dbReference>
<evidence type="ECO:0000313" key="18">
    <source>
        <dbReference type="Proteomes" id="UP000315736"/>
    </source>
</evidence>
<dbReference type="InterPro" id="IPR037066">
    <property type="entry name" value="Plug_dom_sf"/>
</dbReference>
<comment type="subcellular location">
    <subcellularLocation>
        <location evidence="1 12">Cell outer membrane</location>
        <topology evidence="1 12">Multi-pass membrane protein</topology>
    </subcellularLocation>
</comment>
<evidence type="ECO:0000256" key="10">
    <source>
        <dbReference type="ARBA" id="ARBA00023170"/>
    </source>
</evidence>
<keyword evidence="11 12" id="KW-0998">Cell outer membrane</keyword>
<comment type="caution">
    <text evidence="17">The sequence shown here is derived from an EMBL/GenBank/DDBJ whole genome shotgun (WGS) entry which is preliminary data.</text>
</comment>
<dbReference type="GO" id="GO:0009279">
    <property type="term" value="C:cell outer membrane"/>
    <property type="evidence" value="ECO:0007669"/>
    <property type="project" value="UniProtKB-SubCell"/>
</dbReference>
<dbReference type="CDD" id="cd01347">
    <property type="entry name" value="ligand_gated_channel"/>
    <property type="match status" value="1"/>
</dbReference>
<evidence type="ECO:0000313" key="17">
    <source>
        <dbReference type="EMBL" id="TSE21517.1"/>
    </source>
</evidence>
<dbReference type="PANTHER" id="PTHR30069">
    <property type="entry name" value="TONB-DEPENDENT OUTER MEMBRANE RECEPTOR"/>
    <property type="match status" value="1"/>
</dbReference>
<keyword evidence="6 14" id="KW-0732">Signal</keyword>
<dbReference type="SUPFAM" id="SSF56935">
    <property type="entry name" value="Porins"/>
    <property type="match status" value="1"/>
</dbReference>
<dbReference type="PROSITE" id="PS52016">
    <property type="entry name" value="TONB_DEPENDENT_REC_3"/>
    <property type="match status" value="1"/>
</dbReference>
<keyword evidence="10" id="KW-0675">Receptor</keyword>
<evidence type="ECO:0000256" key="6">
    <source>
        <dbReference type="ARBA" id="ARBA00022729"/>
    </source>
</evidence>
<dbReference type="InterPro" id="IPR039426">
    <property type="entry name" value="TonB-dep_rcpt-like"/>
</dbReference>
<keyword evidence="3 12" id="KW-0813">Transport</keyword>